<dbReference type="EMBL" id="BMAO01033590">
    <property type="protein sequence ID" value="GFQ90538.1"/>
    <property type="molecule type" value="Genomic_DNA"/>
</dbReference>
<sequence>MDGRVFSSSKGHISTIPVGWLFYGMQLGLFSDVLVVYHFFLTKGVFATPYETRDSDTGKEYLTIWPKAWTRALRLCGSKMTLFGTSMTALVGSLAAFCRESQVFCF</sequence>
<keyword evidence="1" id="KW-1133">Transmembrane helix</keyword>
<dbReference type="Proteomes" id="UP000887116">
    <property type="component" value="Unassembled WGS sequence"/>
</dbReference>
<keyword evidence="1" id="KW-0812">Transmembrane</keyword>
<comment type="caution">
    <text evidence="2">The sequence shown here is derived from an EMBL/GenBank/DDBJ whole genome shotgun (WGS) entry which is preliminary data.</text>
</comment>
<proteinExistence type="predicted"/>
<gene>
    <name evidence="3" type="ORF">TNCT_132901</name>
    <name evidence="2" type="ORF">TNCT_3191</name>
</gene>
<keyword evidence="4" id="KW-1185">Reference proteome</keyword>
<evidence type="ECO:0000313" key="4">
    <source>
        <dbReference type="Proteomes" id="UP000887116"/>
    </source>
</evidence>
<name>A0A8X6GVE8_TRICU</name>
<keyword evidence="1" id="KW-0472">Membrane</keyword>
<dbReference type="EMBL" id="BMAO01025026">
    <property type="protein sequence ID" value="GFQ99612.1"/>
    <property type="molecule type" value="Genomic_DNA"/>
</dbReference>
<evidence type="ECO:0000313" key="2">
    <source>
        <dbReference type="EMBL" id="GFQ90538.1"/>
    </source>
</evidence>
<organism evidence="2 4">
    <name type="scientific">Trichonephila clavata</name>
    <name type="common">Joro spider</name>
    <name type="synonym">Nephila clavata</name>
    <dbReference type="NCBI Taxonomy" id="2740835"/>
    <lineage>
        <taxon>Eukaryota</taxon>
        <taxon>Metazoa</taxon>
        <taxon>Ecdysozoa</taxon>
        <taxon>Arthropoda</taxon>
        <taxon>Chelicerata</taxon>
        <taxon>Arachnida</taxon>
        <taxon>Araneae</taxon>
        <taxon>Araneomorphae</taxon>
        <taxon>Entelegynae</taxon>
        <taxon>Araneoidea</taxon>
        <taxon>Nephilidae</taxon>
        <taxon>Trichonephila</taxon>
    </lineage>
</organism>
<reference evidence="2" key="1">
    <citation type="submission" date="2020-07" db="EMBL/GenBank/DDBJ databases">
        <title>Multicomponent nature underlies the extraordinary mechanical properties of spider dragline silk.</title>
        <authorList>
            <person name="Kono N."/>
            <person name="Nakamura H."/>
            <person name="Mori M."/>
            <person name="Yoshida Y."/>
            <person name="Ohtoshi R."/>
            <person name="Malay A.D."/>
            <person name="Moran D.A.P."/>
            <person name="Tomita M."/>
            <person name="Numata K."/>
            <person name="Arakawa K."/>
        </authorList>
    </citation>
    <scope>NUCLEOTIDE SEQUENCE</scope>
</reference>
<accession>A0A8X6GVE8</accession>
<feature type="transmembrane region" description="Helical" evidence="1">
    <location>
        <begin position="20"/>
        <end position="40"/>
    </location>
</feature>
<evidence type="ECO:0000256" key="1">
    <source>
        <dbReference type="SAM" id="Phobius"/>
    </source>
</evidence>
<protein>
    <submittedName>
        <fullName evidence="2">Uncharacterized protein</fullName>
    </submittedName>
</protein>
<evidence type="ECO:0000313" key="3">
    <source>
        <dbReference type="EMBL" id="GFQ99612.1"/>
    </source>
</evidence>
<dbReference type="AlphaFoldDB" id="A0A8X6GVE8"/>